<sequence length="506" mass="57163">MREHHDGMQRLTLLFVCALSAVPSVRGGADYYATLGIPRNADVGAIKKAYREKALEFHPDKCDDDKDVCQTKFIEVSTAYEVLSDPEKRKTYDRDGEEGLKEGGGQSGEQARQMFRRFFGREPDGNVRIVNRGGHMTFVEEGEPGAKENIYDDTNVIELDSDIFKAFITERDEPWLVKFYKPNDEDSVEAKPEFIKFADTFHDFLKIGSVNCREQRDVCSKASIDSFPALRWFTADPTANPEVYEDGITAKLLGKYASSMMQDHSTPLEDRRQMRAWLDNAKGPSVVLFTDKASTPPMWKALSRLFLGRARLATVPRCDKAGVFKTPLQREFDVRIPQVVLLDPIDEVGKIREKFESKMSKDVLNLWIMKVVAQAKKAGPAASFKEWSQVRHDAGDCGPTDSQFCFLWLKGGADLATEEATRQLAHKYRTDPIKMMWVSVELSPSVLDAFDLGKVDSSDFFVAYRPKRSRFKVHWGPLTFNELDAFVDGVLNGGPLEGKVKSHIEL</sequence>
<dbReference type="Gene3D" id="1.10.287.110">
    <property type="entry name" value="DnaJ domain"/>
    <property type="match status" value="1"/>
</dbReference>
<protein>
    <recommendedName>
        <fullName evidence="2">DnaJ homolog subfamily C member 16</fullName>
    </recommendedName>
    <alternativeName>
        <fullName evidence="5">Endoplasmic reticulum DNA J domain-containing protein 8</fullName>
    </alternativeName>
</protein>
<evidence type="ECO:0000256" key="6">
    <source>
        <dbReference type="SAM" id="MobiDB-lite"/>
    </source>
</evidence>
<dbReference type="Pfam" id="PF00226">
    <property type="entry name" value="DnaJ"/>
    <property type="match status" value="1"/>
</dbReference>
<evidence type="ECO:0000259" key="8">
    <source>
        <dbReference type="PROSITE" id="PS50076"/>
    </source>
</evidence>
<dbReference type="InterPro" id="IPR052842">
    <property type="entry name" value="ER_Co-chaperone"/>
</dbReference>
<dbReference type="SMART" id="SM00271">
    <property type="entry name" value="DnaJ"/>
    <property type="match status" value="1"/>
</dbReference>
<dbReference type="PROSITE" id="PS00636">
    <property type="entry name" value="DNAJ_1"/>
    <property type="match status" value="1"/>
</dbReference>
<evidence type="ECO:0000256" key="3">
    <source>
        <dbReference type="ARBA" id="ARBA00023006"/>
    </source>
</evidence>
<dbReference type="PRINTS" id="PR00625">
    <property type="entry name" value="JDOMAIN"/>
</dbReference>
<accession>A0A7S1F884</accession>
<dbReference type="Gene3D" id="3.40.30.10">
    <property type="entry name" value="Glutaredoxin"/>
    <property type="match status" value="2"/>
</dbReference>
<dbReference type="InterPro" id="IPR036249">
    <property type="entry name" value="Thioredoxin-like_sf"/>
</dbReference>
<dbReference type="InterPro" id="IPR018253">
    <property type="entry name" value="DnaJ_domain_CS"/>
</dbReference>
<dbReference type="EMBL" id="HBFQ01034291">
    <property type="protein sequence ID" value="CAD8849829.1"/>
    <property type="molecule type" value="Transcribed_RNA"/>
</dbReference>
<evidence type="ECO:0000256" key="1">
    <source>
        <dbReference type="ARBA" id="ARBA00004163"/>
    </source>
</evidence>
<name>A0A7S1F884_NOCSC</name>
<organism evidence="9">
    <name type="scientific">Noctiluca scintillans</name>
    <name type="common">Sea sparkle</name>
    <name type="synonym">Red tide dinoflagellate</name>
    <dbReference type="NCBI Taxonomy" id="2966"/>
    <lineage>
        <taxon>Eukaryota</taxon>
        <taxon>Sar</taxon>
        <taxon>Alveolata</taxon>
        <taxon>Dinophyceae</taxon>
        <taxon>Noctilucales</taxon>
        <taxon>Noctilucaceae</taxon>
        <taxon>Noctiluca</taxon>
    </lineage>
</organism>
<dbReference type="PANTHER" id="PTHR45184">
    <property type="entry name" value="DNAJ PROTEIN ERDJ3A"/>
    <property type="match status" value="1"/>
</dbReference>
<dbReference type="InterPro" id="IPR001623">
    <property type="entry name" value="DnaJ_domain"/>
</dbReference>
<gene>
    <name evidence="9" type="ORF">NSCI0253_LOCUS24179</name>
</gene>
<dbReference type="PANTHER" id="PTHR45184:SF2">
    <property type="entry name" value="CHROMOSOME UNDETERMINED SCAFFOLD_102, WHOLE GENOME SHOTGUN SEQUENCE"/>
    <property type="match status" value="1"/>
</dbReference>
<evidence type="ECO:0000256" key="5">
    <source>
        <dbReference type="ARBA" id="ARBA00035043"/>
    </source>
</evidence>
<evidence type="ECO:0000313" key="9">
    <source>
        <dbReference type="EMBL" id="CAD8849829.1"/>
    </source>
</evidence>
<dbReference type="GO" id="GO:0005789">
    <property type="term" value="C:endoplasmic reticulum membrane"/>
    <property type="evidence" value="ECO:0007669"/>
    <property type="project" value="UniProtKB-SubCell"/>
</dbReference>
<comment type="function">
    <text evidence="4">Plays an important role in regulating the size of autophagosomes during the formation process.</text>
</comment>
<evidence type="ECO:0000256" key="2">
    <source>
        <dbReference type="ARBA" id="ARBA00020921"/>
    </source>
</evidence>
<evidence type="ECO:0000256" key="7">
    <source>
        <dbReference type="SAM" id="SignalP"/>
    </source>
</evidence>
<keyword evidence="7" id="KW-0732">Signal</keyword>
<dbReference type="CDD" id="cd02961">
    <property type="entry name" value="PDI_a_family"/>
    <property type="match status" value="1"/>
</dbReference>
<dbReference type="Pfam" id="PF00085">
    <property type="entry name" value="Thioredoxin"/>
    <property type="match status" value="1"/>
</dbReference>
<feature type="chain" id="PRO_5030976264" description="DnaJ homolog subfamily C member 16" evidence="7">
    <location>
        <begin position="28"/>
        <end position="506"/>
    </location>
</feature>
<dbReference type="InterPro" id="IPR036869">
    <property type="entry name" value="J_dom_sf"/>
</dbReference>
<evidence type="ECO:0000256" key="4">
    <source>
        <dbReference type="ARBA" id="ARBA00035002"/>
    </source>
</evidence>
<feature type="region of interest" description="Disordered" evidence="6">
    <location>
        <begin position="85"/>
        <end position="109"/>
    </location>
</feature>
<comment type="subcellular location">
    <subcellularLocation>
        <location evidence="1">Endoplasmic reticulum membrane</location>
        <topology evidence="1">Single-pass type IV membrane protein</topology>
    </subcellularLocation>
</comment>
<dbReference type="InterPro" id="IPR013766">
    <property type="entry name" value="Thioredoxin_domain"/>
</dbReference>
<reference evidence="9" key="1">
    <citation type="submission" date="2021-01" db="EMBL/GenBank/DDBJ databases">
        <authorList>
            <person name="Corre E."/>
            <person name="Pelletier E."/>
            <person name="Niang G."/>
            <person name="Scheremetjew M."/>
            <person name="Finn R."/>
            <person name="Kale V."/>
            <person name="Holt S."/>
            <person name="Cochrane G."/>
            <person name="Meng A."/>
            <person name="Brown T."/>
            <person name="Cohen L."/>
        </authorList>
    </citation>
    <scope>NUCLEOTIDE SEQUENCE</scope>
</reference>
<feature type="domain" description="J" evidence="8">
    <location>
        <begin position="30"/>
        <end position="96"/>
    </location>
</feature>
<dbReference type="AlphaFoldDB" id="A0A7S1F884"/>
<dbReference type="PROSITE" id="PS50076">
    <property type="entry name" value="DNAJ_2"/>
    <property type="match status" value="1"/>
</dbReference>
<feature type="signal peptide" evidence="7">
    <location>
        <begin position="1"/>
        <end position="27"/>
    </location>
</feature>
<dbReference type="CDD" id="cd06257">
    <property type="entry name" value="DnaJ"/>
    <property type="match status" value="1"/>
</dbReference>
<dbReference type="GO" id="GO:0006914">
    <property type="term" value="P:autophagy"/>
    <property type="evidence" value="ECO:0007669"/>
    <property type="project" value="UniProtKB-KW"/>
</dbReference>
<dbReference type="SUPFAM" id="SSF46565">
    <property type="entry name" value="Chaperone J-domain"/>
    <property type="match status" value="1"/>
</dbReference>
<proteinExistence type="predicted"/>
<keyword evidence="3" id="KW-0072">Autophagy</keyword>
<feature type="compositionally biased region" description="Basic and acidic residues" evidence="6">
    <location>
        <begin position="85"/>
        <end position="101"/>
    </location>
</feature>
<dbReference type="SUPFAM" id="SSF52833">
    <property type="entry name" value="Thioredoxin-like"/>
    <property type="match status" value="1"/>
</dbReference>